<dbReference type="InterPro" id="IPR043795">
    <property type="entry name" value="N-alpha-Ac-DABA-like"/>
</dbReference>
<dbReference type="GO" id="GO:0016811">
    <property type="term" value="F:hydrolase activity, acting on carbon-nitrogen (but not peptide) bonds, in linear amides"/>
    <property type="evidence" value="ECO:0007669"/>
    <property type="project" value="InterPro"/>
</dbReference>
<keyword evidence="4" id="KW-0378">Hydrolase</keyword>
<dbReference type="InterPro" id="IPR057246">
    <property type="entry name" value="CARBOXYPEPT_ZN_1"/>
</dbReference>
<keyword evidence="6" id="KW-0472">Membrane</keyword>
<dbReference type="PANTHER" id="PTHR37326">
    <property type="entry name" value="BLL3975 PROTEIN"/>
    <property type="match status" value="1"/>
</dbReference>
<keyword evidence="3" id="KW-0479">Metal-binding</keyword>
<keyword evidence="5" id="KW-0862">Zinc</keyword>
<dbReference type="CDD" id="cd06251">
    <property type="entry name" value="M14_ASTE_ASPA-like"/>
    <property type="match status" value="1"/>
</dbReference>
<dbReference type="InterPro" id="IPR053138">
    <property type="entry name" value="N-alpha-Ac-DABA_deacetylase"/>
</dbReference>
<dbReference type="Proteomes" id="UP000501600">
    <property type="component" value="Chromosome"/>
</dbReference>
<dbReference type="InterPro" id="IPR055438">
    <property type="entry name" value="AstE_AspA_cat"/>
</dbReference>
<protein>
    <submittedName>
        <fullName evidence="8">Succinylglutamate desuccinylase/aspartoacylase family protein</fullName>
    </submittedName>
</protein>
<reference evidence="8 9" key="1">
    <citation type="submission" date="2020-04" db="EMBL/GenBank/DDBJ databases">
        <title>Genome sequence for Sphingorhabdus sp. strain M1.</title>
        <authorList>
            <person name="Park S.-J."/>
        </authorList>
    </citation>
    <scope>NUCLEOTIDE SEQUENCE [LARGE SCALE GENOMIC DNA]</scope>
    <source>
        <strain evidence="8 9">JK6</strain>
    </source>
</reference>
<keyword evidence="6" id="KW-0812">Transmembrane</keyword>
<feature type="domain" description="Succinylglutamate desuccinylase/Aspartoacylase catalytic" evidence="7">
    <location>
        <begin position="51"/>
        <end position="228"/>
    </location>
</feature>
<evidence type="ECO:0000256" key="4">
    <source>
        <dbReference type="ARBA" id="ARBA00022801"/>
    </source>
</evidence>
<dbReference type="AlphaFoldDB" id="A0A6H2DSV6"/>
<comment type="similarity">
    <text evidence="2">Belongs to the peptidase M14 family.</text>
</comment>
<name>A0A6H2DSV6_9SPHN</name>
<evidence type="ECO:0000313" key="9">
    <source>
        <dbReference type="Proteomes" id="UP000501600"/>
    </source>
</evidence>
<evidence type="ECO:0000313" key="8">
    <source>
        <dbReference type="EMBL" id="QJB70746.1"/>
    </source>
</evidence>
<proteinExistence type="inferred from homology"/>
<evidence type="ECO:0000256" key="3">
    <source>
        <dbReference type="ARBA" id="ARBA00022723"/>
    </source>
</evidence>
<dbReference type="GO" id="GO:0016788">
    <property type="term" value="F:hydrolase activity, acting on ester bonds"/>
    <property type="evidence" value="ECO:0007669"/>
    <property type="project" value="InterPro"/>
</dbReference>
<feature type="transmembrane region" description="Helical" evidence="6">
    <location>
        <begin position="81"/>
        <end position="99"/>
    </location>
</feature>
<evidence type="ECO:0000256" key="2">
    <source>
        <dbReference type="ARBA" id="ARBA00005988"/>
    </source>
</evidence>
<accession>A0A6H2DSV6</accession>
<dbReference type="Pfam" id="PF24827">
    <property type="entry name" value="AstE_AspA_cat"/>
    <property type="match status" value="1"/>
</dbReference>
<dbReference type="PROSITE" id="PS00132">
    <property type="entry name" value="CARBOXYPEPT_ZN_1"/>
    <property type="match status" value="1"/>
</dbReference>
<evidence type="ECO:0000259" key="7">
    <source>
        <dbReference type="Pfam" id="PF24827"/>
    </source>
</evidence>
<keyword evidence="9" id="KW-1185">Reference proteome</keyword>
<sequence length="350" mass="37908">MATRNKYDLFEIGGTTVAPGKVGSISLPISDLSAGMQANLEVRVFHGKRTGPTIFVSAAIHGDEIIGTEIIRRVMKKLKPARMAGTVIFVPVVNMFGFITHSRYLPDRRDLNRSFPGAEKGSLASQLAHIFSTEIIGHCSLGIDIHSAALHRYNLPQIRIASGNAELKELALEFGAPVMIEAELRPGSLRALAREAGVDMLLMEAGEALRFDEYSVLTGVNGILRVLKKLEMIETKRLGKRGAPSAQATRTLWLRSSKGGICRLVAPSGTKVHVGDAVAYISDIFGEGEEEITSPIDGIVIGHSNLPVVNQGDALLHIAQVRVFDTVGERLEKIEDAITSDQLLDEDEVI</sequence>
<dbReference type="PIRSF" id="PIRSF039012">
    <property type="entry name" value="ASP"/>
    <property type="match status" value="1"/>
</dbReference>
<comment type="cofactor">
    <cofactor evidence="1">
        <name>Zn(2+)</name>
        <dbReference type="ChEBI" id="CHEBI:29105"/>
    </cofactor>
</comment>
<organism evidence="8 9">
    <name type="scientific">Parasphingorhabdus halotolerans</name>
    <dbReference type="NCBI Taxonomy" id="2725558"/>
    <lineage>
        <taxon>Bacteria</taxon>
        <taxon>Pseudomonadati</taxon>
        <taxon>Pseudomonadota</taxon>
        <taxon>Alphaproteobacteria</taxon>
        <taxon>Sphingomonadales</taxon>
        <taxon>Sphingomonadaceae</taxon>
        <taxon>Parasphingorhabdus</taxon>
    </lineage>
</organism>
<gene>
    <name evidence="8" type="ORF">HF685_07865</name>
</gene>
<evidence type="ECO:0000256" key="5">
    <source>
        <dbReference type="ARBA" id="ARBA00022833"/>
    </source>
</evidence>
<dbReference type="Gene3D" id="3.40.630.10">
    <property type="entry name" value="Zn peptidases"/>
    <property type="match status" value="1"/>
</dbReference>
<dbReference type="PANTHER" id="PTHR37326:SF2">
    <property type="entry name" value="SUCCINYLGLUTAMATE DESUCCINYLASE_ASPARTOACYLASE FAMILY PROTEIN"/>
    <property type="match status" value="1"/>
</dbReference>
<dbReference type="EMBL" id="CP051217">
    <property type="protein sequence ID" value="QJB70746.1"/>
    <property type="molecule type" value="Genomic_DNA"/>
</dbReference>
<evidence type="ECO:0000256" key="1">
    <source>
        <dbReference type="ARBA" id="ARBA00001947"/>
    </source>
</evidence>
<dbReference type="GO" id="GO:0046872">
    <property type="term" value="F:metal ion binding"/>
    <property type="evidence" value="ECO:0007669"/>
    <property type="project" value="UniProtKB-KW"/>
</dbReference>
<evidence type="ECO:0000256" key="6">
    <source>
        <dbReference type="SAM" id="Phobius"/>
    </source>
</evidence>
<keyword evidence="6" id="KW-1133">Transmembrane helix</keyword>
<dbReference type="KEGG" id="phao:HF685_07865"/>
<dbReference type="SUPFAM" id="SSF53187">
    <property type="entry name" value="Zn-dependent exopeptidases"/>
    <property type="match status" value="1"/>
</dbReference>